<protein>
    <recommendedName>
        <fullName evidence="3">Carboxylic ester hydrolase</fullName>
        <ecNumber evidence="3">3.1.1.-</ecNumber>
    </recommendedName>
</protein>
<accession>A0A165PHZ5</accession>
<dbReference type="ESTHER" id="9homo-a0a165phz5">
    <property type="family name" value="Fungal_carboxylesterase_lipase"/>
</dbReference>
<dbReference type="InterPro" id="IPR002018">
    <property type="entry name" value="CarbesteraseB"/>
</dbReference>
<dbReference type="Proteomes" id="UP000076761">
    <property type="component" value="Unassembled WGS sequence"/>
</dbReference>
<dbReference type="EMBL" id="KV425611">
    <property type="protein sequence ID" value="KZT21067.1"/>
    <property type="molecule type" value="Genomic_DNA"/>
</dbReference>
<dbReference type="InterPro" id="IPR029058">
    <property type="entry name" value="AB_hydrolase_fold"/>
</dbReference>
<feature type="domain" description="Carboxylesterase type B" evidence="4">
    <location>
        <begin position="44"/>
        <end position="478"/>
    </location>
</feature>
<evidence type="ECO:0000256" key="2">
    <source>
        <dbReference type="ARBA" id="ARBA00022801"/>
    </source>
</evidence>
<proteinExistence type="inferred from homology"/>
<evidence type="ECO:0000259" key="4">
    <source>
        <dbReference type="Pfam" id="PF00135"/>
    </source>
</evidence>
<dbReference type="Gene3D" id="3.40.50.1820">
    <property type="entry name" value="alpha/beta hydrolase"/>
    <property type="match status" value="1"/>
</dbReference>
<dbReference type="GO" id="GO:0016787">
    <property type="term" value="F:hydrolase activity"/>
    <property type="evidence" value="ECO:0007669"/>
    <property type="project" value="UniProtKB-KW"/>
</dbReference>
<comment type="similarity">
    <text evidence="1 3">Belongs to the type-B carboxylesterase/lipase family.</text>
</comment>
<reference evidence="5 6" key="1">
    <citation type="journal article" date="2016" name="Mol. Biol. Evol.">
        <title>Comparative Genomics of Early-Diverging Mushroom-Forming Fungi Provides Insights into the Origins of Lignocellulose Decay Capabilities.</title>
        <authorList>
            <person name="Nagy L.G."/>
            <person name="Riley R."/>
            <person name="Tritt A."/>
            <person name="Adam C."/>
            <person name="Daum C."/>
            <person name="Floudas D."/>
            <person name="Sun H."/>
            <person name="Yadav J.S."/>
            <person name="Pangilinan J."/>
            <person name="Larsson K.H."/>
            <person name="Matsuura K."/>
            <person name="Barry K."/>
            <person name="Labutti K."/>
            <person name="Kuo R."/>
            <person name="Ohm R.A."/>
            <person name="Bhattacharya S.S."/>
            <person name="Shirouzu T."/>
            <person name="Yoshinaga Y."/>
            <person name="Martin F.M."/>
            <person name="Grigoriev I.V."/>
            <person name="Hibbett D.S."/>
        </authorList>
    </citation>
    <scope>NUCLEOTIDE SEQUENCE [LARGE SCALE GENOMIC DNA]</scope>
    <source>
        <strain evidence="5 6">HHB14362 ss-1</strain>
    </source>
</reference>
<dbReference type="InParanoid" id="A0A165PHZ5"/>
<dbReference type="FunCoup" id="A0A165PHZ5">
    <property type="interactions" value="2"/>
</dbReference>
<keyword evidence="2 3" id="KW-0378">Hydrolase</keyword>
<keyword evidence="6" id="KW-1185">Reference proteome</keyword>
<dbReference type="STRING" id="1314782.A0A165PHZ5"/>
<evidence type="ECO:0000313" key="5">
    <source>
        <dbReference type="EMBL" id="KZT21067.1"/>
    </source>
</evidence>
<dbReference type="InterPro" id="IPR019826">
    <property type="entry name" value="Carboxylesterase_B_AS"/>
</dbReference>
<dbReference type="OrthoDB" id="6846267at2759"/>
<dbReference type="Pfam" id="PF00135">
    <property type="entry name" value="COesterase"/>
    <property type="match status" value="1"/>
</dbReference>
<evidence type="ECO:0000256" key="3">
    <source>
        <dbReference type="RuleBase" id="RU361235"/>
    </source>
</evidence>
<sequence>MRNLLHSARRLVGYLSLKTFATRRAMSGIKHLHDELAENPARVTVETKYGPITGGRAANGAAVWLEVPFGLPPVRFEDPKPLPDSYRYEQKEYIREASYCAQPKNDGQAASSPVEDKLGYGKPNENPLFANIVAPPSFPAKKSFPVKVYIHGGFLQFGSPHHLNSQAQYISTLRNEIWVNIGYRLSIFGFLASDKPWISGNFGFKDQWLGLEWVKANIADFGGDPDDITLTGLSAGAHSVHQLLHHASRLPPAQVAPFHSAILQSNSIIANPKTPQELRAQYEAVCTALSLDPSDPASLAKLRDPSQVPADSLTKIIESEQLGIYGTFRGCLESGWFGSPTSDIDVMEWQRSGGLARGLLEHGVKCIVVGELAEEWYLYSIAHPVEKPSDIEFNLDRYYEKGDVEKMLSCYKHLLDDANQEQIQKLFGEILSDGQVYIPVRLLARDLLTHGYPALRYIIKWIPEQNRPFGYVTHGTDRVLWALRIPSLQYDQAVTAAAWLDRIAAEIEALEGENAEALARKDLKTVLTLKEDRAIGWTEDARWDELMKIASVLESA</sequence>
<dbReference type="EC" id="3.1.1.-" evidence="3"/>
<gene>
    <name evidence="5" type="ORF">NEOLEDRAFT_1139914</name>
</gene>
<dbReference type="PROSITE" id="PS00122">
    <property type="entry name" value="CARBOXYLESTERASE_B_1"/>
    <property type="match status" value="1"/>
</dbReference>
<dbReference type="PANTHER" id="PTHR43142">
    <property type="entry name" value="CARBOXYLIC ESTER HYDROLASE"/>
    <property type="match status" value="1"/>
</dbReference>
<evidence type="ECO:0000256" key="1">
    <source>
        <dbReference type="ARBA" id="ARBA00005964"/>
    </source>
</evidence>
<organism evidence="5 6">
    <name type="scientific">Neolentinus lepideus HHB14362 ss-1</name>
    <dbReference type="NCBI Taxonomy" id="1314782"/>
    <lineage>
        <taxon>Eukaryota</taxon>
        <taxon>Fungi</taxon>
        <taxon>Dikarya</taxon>
        <taxon>Basidiomycota</taxon>
        <taxon>Agaricomycotina</taxon>
        <taxon>Agaricomycetes</taxon>
        <taxon>Gloeophyllales</taxon>
        <taxon>Gloeophyllaceae</taxon>
        <taxon>Neolentinus</taxon>
    </lineage>
</organism>
<evidence type="ECO:0000313" key="6">
    <source>
        <dbReference type="Proteomes" id="UP000076761"/>
    </source>
</evidence>
<dbReference type="PANTHER" id="PTHR43142:SF1">
    <property type="entry name" value="CARBOXYLIC ESTER HYDROLASE"/>
    <property type="match status" value="1"/>
</dbReference>
<dbReference type="SUPFAM" id="SSF53474">
    <property type="entry name" value="alpha/beta-Hydrolases"/>
    <property type="match status" value="1"/>
</dbReference>
<name>A0A165PHZ5_9AGAM</name>
<dbReference type="AlphaFoldDB" id="A0A165PHZ5"/>